<sequence>MLLGLPGEARAFFTTLKYKTEDQGKREILSFMIPPGATRPSVRMLDAVTMRVIVPGVLALPTNELKLDRSRWIKEFRMNDVPRGEEMGLQLTLVLKDANVNFRDSVTERDLNEGSLYQLEFDPPVAPSASGPSQLLEGRVLAGRDGTLLLISHTGNSQVETNLDLGAHVAKLEWQGATLSPTWRNVSPAGLAEKVHAYEFKGKVELEINLHDSTSHVNFLNDPAAGLYIVSIRAKDGIGRQEEAEKILTQRRKQVADKKIIPLRRVATSPYEPQPDEKIRLNEKEIDESHYLEGAKGAERDRQYPSARGWIDRLFELFPKTRNREFLDFYKFDLARKMAWKAGWLLTELTTLIARYPNTAEYPDLRLTQLALLNRSGHFQEASAILWDPNLPKDEHRTWLERAHTVIGLIQSRISPDEASSLKEGEAYLKKVIDITRDMGPGAAEAHFLLAQLAKVAGNQDQAIRMLDAMTPEQMAFVANNPEQLMETADTYYKYRRYPDAVKYYAQVLSHYPTHATIGPWALLRAAESHRQLGQTADATRLFERLKKNHPESDATVWGRIFLMQLEKNRDIQESLEELDKILHALNLPKEQAESFKERVRKLLVETNRHWDVKKTLDELAALKKDYPKISPEVWERIPALQTKMEQNFKDRITRLDTLIQEIALPEALAEAYLTKAEMLGEAGRHKEVLETLNKLMTISSRENMVARAREIKRLYLLDGMAKALENGRPEYAAILAEIHGEDWRDDPSFIPAKIHLAEALMRMGLHEDALKLLDGLRHDSAAALTKLGAALSRESLLEQGTDAKGAGKGIKESVSPDAARVRLDEAGRLARKQDWEGVMLLLENLPENLLTPGDRVERWRILAKAEAGLERFPQAVQHMEDLLFGRPVGDGMDYYWYASILHKWKGDDKALPAFKRVSSEAGNKEIQALARIRVGDILQRQGKFKEAKELFSGVPALAPSTPWSKISAENASQLGMSLDVRP</sequence>
<keyword evidence="4" id="KW-0132">Cell division</keyword>
<dbReference type="Proteomes" id="UP001628193">
    <property type="component" value="Unassembled WGS sequence"/>
</dbReference>
<reference evidence="4 5" key="1">
    <citation type="submission" date="2024-05" db="EMBL/GenBank/DDBJ databases">
        <authorList>
            <consortium name="Candidatus Magnetaquicoccaceae bacterium FCR-1 genome sequencing consortium"/>
            <person name="Shimoshige H."/>
            <person name="Shimamura S."/>
            <person name="Taoka A."/>
            <person name="Kobayashi H."/>
            <person name="Maekawa T."/>
        </authorList>
    </citation>
    <scope>NUCLEOTIDE SEQUENCE [LARGE SCALE GENOMIC DNA]</scope>
    <source>
        <strain evidence="4 5">FCR-1</strain>
    </source>
</reference>
<dbReference type="InterPro" id="IPR051685">
    <property type="entry name" value="Ycf3/AcsC/BcsC/TPR_MFPF"/>
</dbReference>
<dbReference type="Pfam" id="PF13174">
    <property type="entry name" value="TPR_6"/>
    <property type="match status" value="1"/>
</dbReference>
<dbReference type="EMBL" id="BAAFGK010000005">
    <property type="protein sequence ID" value="GAB0058768.1"/>
    <property type="molecule type" value="Genomic_DNA"/>
</dbReference>
<accession>A0ABQ0CCZ7</accession>
<gene>
    <name evidence="4" type="primary">cpoB_3</name>
    <name evidence="4" type="ORF">SIID45300_03125</name>
</gene>
<keyword evidence="5" id="KW-1185">Reference proteome</keyword>
<dbReference type="InterPro" id="IPR011990">
    <property type="entry name" value="TPR-like_helical_dom_sf"/>
</dbReference>
<proteinExistence type="predicted"/>
<reference evidence="4 5" key="2">
    <citation type="submission" date="2024-09" db="EMBL/GenBank/DDBJ databases">
        <title>Draft genome sequence of Candidatus Magnetaquicoccaceae bacterium FCR-1.</title>
        <authorList>
            <person name="Shimoshige H."/>
            <person name="Shimamura S."/>
            <person name="Taoka A."/>
            <person name="Kobayashi H."/>
            <person name="Maekawa T."/>
        </authorList>
    </citation>
    <scope>NUCLEOTIDE SEQUENCE [LARGE SCALE GENOMIC DNA]</scope>
    <source>
        <strain evidence="4 5">FCR-1</strain>
    </source>
</reference>
<evidence type="ECO:0000256" key="1">
    <source>
        <dbReference type="ARBA" id="ARBA00022737"/>
    </source>
</evidence>
<evidence type="ECO:0000256" key="2">
    <source>
        <dbReference type="ARBA" id="ARBA00022803"/>
    </source>
</evidence>
<name>A0ABQ0CCZ7_9PROT</name>
<dbReference type="Gene3D" id="1.25.40.10">
    <property type="entry name" value="Tetratricopeptide repeat domain"/>
    <property type="match status" value="2"/>
</dbReference>
<dbReference type="SMART" id="SM00028">
    <property type="entry name" value="TPR"/>
    <property type="match status" value="4"/>
</dbReference>
<evidence type="ECO:0000256" key="3">
    <source>
        <dbReference type="PROSITE-ProRule" id="PRU00339"/>
    </source>
</evidence>
<dbReference type="PANTHER" id="PTHR44943">
    <property type="entry name" value="CELLULOSE SYNTHASE OPERON PROTEIN C"/>
    <property type="match status" value="1"/>
</dbReference>
<keyword evidence="1" id="KW-0677">Repeat</keyword>
<dbReference type="InterPro" id="IPR019734">
    <property type="entry name" value="TPR_rpt"/>
</dbReference>
<evidence type="ECO:0000313" key="4">
    <source>
        <dbReference type="EMBL" id="GAB0058768.1"/>
    </source>
</evidence>
<keyword evidence="4" id="KW-0131">Cell cycle</keyword>
<evidence type="ECO:0000313" key="5">
    <source>
        <dbReference type="Proteomes" id="UP001628193"/>
    </source>
</evidence>
<dbReference type="PANTHER" id="PTHR44943:SF8">
    <property type="entry name" value="TPR REPEAT-CONTAINING PROTEIN MJ0263"/>
    <property type="match status" value="1"/>
</dbReference>
<feature type="repeat" description="TPR" evidence="3">
    <location>
        <begin position="482"/>
        <end position="515"/>
    </location>
</feature>
<dbReference type="SUPFAM" id="SSF48452">
    <property type="entry name" value="TPR-like"/>
    <property type="match status" value="2"/>
</dbReference>
<keyword evidence="2 3" id="KW-0802">TPR repeat</keyword>
<dbReference type="PROSITE" id="PS50005">
    <property type="entry name" value="TPR"/>
    <property type="match status" value="1"/>
</dbReference>
<comment type="caution">
    <text evidence="4">The sequence shown here is derived from an EMBL/GenBank/DDBJ whole genome shotgun (WGS) entry which is preliminary data.</text>
</comment>
<organism evidence="4 5">
    <name type="scientific">Candidatus Magnetaquiglobus chichijimensis</name>
    <dbReference type="NCBI Taxonomy" id="3141448"/>
    <lineage>
        <taxon>Bacteria</taxon>
        <taxon>Pseudomonadati</taxon>
        <taxon>Pseudomonadota</taxon>
        <taxon>Magnetococcia</taxon>
        <taxon>Magnetococcales</taxon>
        <taxon>Candidatus Magnetaquicoccaceae</taxon>
        <taxon>Candidatus Magnetaquiglobus</taxon>
    </lineage>
</organism>
<protein>
    <submittedName>
        <fullName evidence="4">Cell division coordinator CpoB</fullName>
    </submittedName>
</protein>
<dbReference type="GO" id="GO:0051301">
    <property type="term" value="P:cell division"/>
    <property type="evidence" value="ECO:0007669"/>
    <property type="project" value="UniProtKB-KW"/>
</dbReference>